<proteinExistence type="inferred from homology"/>
<feature type="region of interest" description="Disordered" evidence="3">
    <location>
        <begin position="1"/>
        <end position="42"/>
    </location>
</feature>
<dbReference type="GO" id="GO:0016491">
    <property type="term" value="F:oxidoreductase activity"/>
    <property type="evidence" value="ECO:0007669"/>
    <property type="project" value="UniProtKB-KW"/>
</dbReference>
<dbReference type="OrthoDB" id="8480037at2"/>
<reference evidence="6" key="1">
    <citation type="submission" date="2016-12" db="EMBL/GenBank/DDBJ databases">
        <authorList>
            <person name="Rodrigo-Torres L."/>
            <person name="Arahal R.D."/>
            <person name="Lucena T."/>
        </authorList>
    </citation>
    <scope>NUCLEOTIDE SEQUENCE [LARGE SCALE GENOMIC DNA]</scope>
</reference>
<evidence type="ECO:0000313" key="6">
    <source>
        <dbReference type="Proteomes" id="UP000184600"/>
    </source>
</evidence>
<evidence type="ECO:0000256" key="3">
    <source>
        <dbReference type="SAM" id="MobiDB-lite"/>
    </source>
</evidence>
<dbReference type="SUPFAM" id="SSF53474">
    <property type="entry name" value="alpha/beta-Hydrolases"/>
    <property type="match status" value="1"/>
</dbReference>
<dbReference type="GO" id="GO:0008610">
    <property type="term" value="P:lipid biosynthetic process"/>
    <property type="evidence" value="ECO:0007669"/>
    <property type="project" value="TreeGrafter"/>
</dbReference>
<organism evidence="5 6">
    <name type="scientific">Vibrio quintilis</name>
    <dbReference type="NCBI Taxonomy" id="1117707"/>
    <lineage>
        <taxon>Bacteria</taxon>
        <taxon>Pseudomonadati</taxon>
        <taxon>Pseudomonadota</taxon>
        <taxon>Gammaproteobacteria</taxon>
        <taxon>Vibrionales</taxon>
        <taxon>Vibrionaceae</taxon>
        <taxon>Vibrio</taxon>
    </lineage>
</organism>
<feature type="compositionally biased region" description="Polar residues" evidence="3">
    <location>
        <begin position="1"/>
        <end position="11"/>
    </location>
</feature>
<dbReference type="InterPro" id="IPR001031">
    <property type="entry name" value="Thioesterase"/>
</dbReference>
<dbReference type="EC" id="1.1.-.-" evidence="5"/>
<sequence>MIYNNQSQGQFSEMPVSDVTEPDRQPQNRGQSAPAGSKSAPAGSKWLKVFAPNPDASLRLICLPHAGGGASAYATWAKLLPVHTELVALQLPGREDRLAEPMIDSMPALVNILLPYLLQLSDKPYVLFGHSMGAVLAYEICQMMLRTGQRLPEHLIVSGREAPRLSRADNLHLVPDQELTEAMIKLEPQSQAVFDHPELAAISLPVIRNDYRLINGYRYHPDSQRLNLPLTAISGDDDPELLPGDMSAWQEVTEGHFSWHRFSGGHFYLKPHREGVVRIIADVMNTVLQKQDNHVA</sequence>
<dbReference type="PANTHER" id="PTHR11487:SF0">
    <property type="entry name" value="S-ACYL FATTY ACID SYNTHASE THIOESTERASE, MEDIUM CHAIN"/>
    <property type="match status" value="1"/>
</dbReference>
<protein>
    <submittedName>
        <fullName evidence="5">Linear gramicidin dehydrogenase LgrE</fullName>
        <ecNumber evidence="5">1.1.-.-</ecNumber>
    </submittedName>
</protein>
<feature type="domain" description="Thioesterase TesA-like" evidence="4">
    <location>
        <begin position="61"/>
        <end position="242"/>
    </location>
</feature>
<dbReference type="RefSeq" id="WP_083601704.1">
    <property type="nucleotide sequence ID" value="NZ_AP024897.1"/>
</dbReference>
<comment type="similarity">
    <text evidence="1">Belongs to the thioesterase family.</text>
</comment>
<evidence type="ECO:0000313" key="5">
    <source>
        <dbReference type="EMBL" id="SHO57793.1"/>
    </source>
</evidence>
<dbReference type="Pfam" id="PF00975">
    <property type="entry name" value="Thioesterase"/>
    <property type="match status" value="1"/>
</dbReference>
<dbReference type="GO" id="GO:0016787">
    <property type="term" value="F:hydrolase activity"/>
    <property type="evidence" value="ECO:0007669"/>
    <property type="project" value="UniProtKB-KW"/>
</dbReference>
<evidence type="ECO:0000256" key="1">
    <source>
        <dbReference type="ARBA" id="ARBA00007169"/>
    </source>
</evidence>
<gene>
    <name evidence="5" type="primary">lgrE_2</name>
    <name evidence="5" type="ORF">VQ7734_03563</name>
</gene>
<keyword evidence="2" id="KW-0378">Hydrolase</keyword>
<name>A0A1M7YZ03_9VIBR</name>
<dbReference type="InterPro" id="IPR020802">
    <property type="entry name" value="TesA-like"/>
</dbReference>
<dbReference type="Gene3D" id="3.40.50.1820">
    <property type="entry name" value="alpha/beta hydrolase"/>
    <property type="match status" value="1"/>
</dbReference>
<keyword evidence="6" id="KW-1185">Reference proteome</keyword>
<dbReference type="STRING" id="1117707.VQ7734_03563"/>
<feature type="compositionally biased region" description="Low complexity" evidence="3">
    <location>
        <begin position="32"/>
        <end position="42"/>
    </location>
</feature>
<dbReference type="SMART" id="SM00824">
    <property type="entry name" value="PKS_TE"/>
    <property type="match status" value="1"/>
</dbReference>
<dbReference type="PANTHER" id="PTHR11487">
    <property type="entry name" value="THIOESTERASE"/>
    <property type="match status" value="1"/>
</dbReference>
<evidence type="ECO:0000256" key="2">
    <source>
        <dbReference type="ARBA" id="ARBA00022801"/>
    </source>
</evidence>
<evidence type="ECO:0000259" key="4">
    <source>
        <dbReference type="SMART" id="SM00824"/>
    </source>
</evidence>
<dbReference type="EMBL" id="FRFG01000048">
    <property type="protein sequence ID" value="SHO57793.1"/>
    <property type="molecule type" value="Genomic_DNA"/>
</dbReference>
<dbReference type="Proteomes" id="UP000184600">
    <property type="component" value="Unassembled WGS sequence"/>
</dbReference>
<dbReference type="InterPro" id="IPR012223">
    <property type="entry name" value="TEII"/>
</dbReference>
<accession>A0A1M7YZ03</accession>
<dbReference type="InterPro" id="IPR029058">
    <property type="entry name" value="AB_hydrolase_fold"/>
</dbReference>
<dbReference type="AlphaFoldDB" id="A0A1M7YZ03"/>
<keyword evidence="5" id="KW-0560">Oxidoreductase</keyword>